<evidence type="ECO:0000256" key="1">
    <source>
        <dbReference type="SAM" id="Phobius"/>
    </source>
</evidence>
<feature type="transmembrane region" description="Helical" evidence="1">
    <location>
        <begin position="12"/>
        <end position="30"/>
    </location>
</feature>
<evidence type="ECO:0000313" key="3">
    <source>
        <dbReference type="Proteomes" id="UP001165498"/>
    </source>
</evidence>
<dbReference type="RefSeq" id="WP_255913715.1">
    <property type="nucleotide sequence ID" value="NZ_JANFQO010000006.1"/>
</dbReference>
<keyword evidence="3" id="KW-1185">Reference proteome</keyword>
<protein>
    <recommendedName>
        <fullName evidence="4">DUF2029 domain-containing protein</fullName>
    </recommendedName>
</protein>
<sequence>MAAPLRRTRAEWLALAALVLGYGAWALLLGQSNNWDLRNYHWYDGWAWLHGRGQLDLAVAQAQTWFNPLLPAALYLLLSTLPAWLGTFLLGCIQGLNLLPLHRICLHLLPAGWQQRRWLALLIAFAGASGATMRGELGASFGDNLVSLPLLGALALLLDGQDRGRVLGAGALLGLAAGLKLTAAPLAAGIVLAAPLLLADGAATWRARLRLSALLGICALAAFLLVNGHWMLGLYREFGNPLFPLFGHWFGGDFAPPAELRDSRWLPRGWREWLFYPLVWADTPRRVSEGGFLDLRLPLLFLAMLALPLWRRRALASAPALRRAADFVLLAVALAYLAWLTLFGYYRYLVVLEMLAPALLVLALSAMPRRAAGVAMLALPALLILATRPVRWGRLPHYSAQYVEVQLPPRADLAAALVVFGDGEPLGFLATAFPPGTRFVRIAGNLAGPPLPEWALDRAAQRRLRAHQGPLYLIAVDLDGAPLRQALQRHRLQLDRASCAGIASNLLLDEPLPQLCALRWEETP</sequence>
<proteinExistence type="predicted"/>
<evidence type="ECO:0008006" key="4">
    <source>
        <dbReference type="Google" id="ProtNLM"/>
    </source>
</evidence>
<keyword evidence="1" id="KW-0812">Transmembrane</keyword>
<feature type="transmembrane region" description="Helical" evidence="1">
    <location>
        <begin position="371"/>
        <end position="390"/>
    </location>
</feature>
<evidence type="ECO:0000313" key="2">
    <source>
        <dbReference type="EMBL" id="MCQ4164783.1"/>
    </source>
</evidence>
<accession>A0ABT1QR78</accession>
<comment type="caution">
    <text evidence="2">The sequence shown here is derived from an EMBL/GenBank/DDBJ whole genome shotgun (WGS) entry which is preliminary data.</text>
</comment>
<name>A0ABT1QR78_9GAMM</name>
<gene>
    <name evidence="2" type="ORF">NM961_08675</name>
</gene>
<feature type="transmembrane region" description="Helical" evidence="1">
    <location>
        <begin position="166"/>
        <end position="199"/>
    </location>
</feature>
<dbReference type="EMBL" id="JANFQO010000006">
    <property type="protein sequence ID" value="MCQ4164783.1"/>
    <property type="molecule type" value="Genomic_DNA"/>
</dbReference>
<dbReference type="Proteomes" id="UP001165498">
    <property type="component" value="Unassembled WGS sequence"/>
</dbReference>
<feature type="transmembrane region" description="Helical" evidence="1">
    <location>
        <begin position="295"/>
        <end position="311"/>
    </location>
</feature>
<feature type="transmembrane region" description="Helical" evidence="1">
    <location>
        <begin position="72"/>
        <end position="97"/>
    </location>
</feature>
<keyword evidence="1" id="KW-0472">Membrane</keyword>
<organism evidence="2 3">
    <name type="scientific">Tahibacter harae</name>
    <dbReference type="NCBI Taxonomy" id="2963937"/>
    <lineage>
        <taxon>Bacteria</taxon>
        <taxon>Pseudomonadati</taxon>
        <taxon>Pseudomonadota</taxon>
        <taxon>Gammaproteobacteria</taxon>
        <taxon>Lysobacterales</taxon>
        <taxon>Rhodanobacteraceae</taxon>
        <taxon>Tahibacter</taxon>
    </lineage>
</organism>
<keyword evidence="1" id="KW-1133">Transmembrane helix</keyword>
<feature type="transmembrane region" description="Helical" evidence="1">
    <location>
        <begin position="118"/>
        <end position="135"/>
    </location>
</feature>
<reference evidence="2" key="1">
    <citation type="submission" date="2022-07" db="EMBL/GenBank/DDBJ databases">
        <title>Tahibacter sp., a new gammaproteobacterium isolated from the silt sample collected at pig farm.</title>
        <authorList>
            <person name="Chen H."/>
        </authorList>
    </citation>
    <scope>NUCLEOTIDE SEQUENCE</scope>
    <source>
        <strain evidence="2">P2K</strain>
    </source>
</reference>
<feature type="transmembrane region" description="Helical" evidence="1">
    <location>
        <begin position="211"/>
        <end position="232"/>
    </location>
</feature>